<proteinExistence type="predicted"/>
<name>A0ACB7FG17_NIBAL</name>
<keyword evidence="2" id="KW-1185">Reference proteome</keyword>
<dbReference type="Proteomes" id="UP000805704">
    <property type="component" value="Chromosome 11"/>
</dbReference>
<sequence>MDLDSMKYAELRSLAKELGLKANVKADKLLKAVKQHYQQETDKQEEVKEEEEEEADAASNAPRGAKKRKVSSAKDAGKSEAERPEELLQPPAGEQQPDVKDEAPSHGDAEKAPKVAKAGKIPRYQGVQLKSKLQLKPVTPNFKKLHEAHFNKMESIDSYVQRKTKQIDTYRASVKELKNLSDKTKQQQLDAKTKVNPIRASMFSPAPSKKAAEERRRHTLLSASKAPPSKPAVKEDAPFRPSVLSTRRINVRFSEATHDNEYKRSMVKTPARMSPCVASSTPQKPTTDGGKPNSVKTATFSATKTPGTFVFTGNTSTTTTPGTQKTPFDLKASLARPLTYKPHTGKLKPFGETKENTAGNKSLITTNSHQKNYKQPKVQTREDRRAKHTEGRKQKKESVLGARRGLVMM</sequence>
<reference evidence="1" key="1">
    <citation type="submission" date="2020-04" db="EMBL/GenBank/DDBJ databases">
        <title>A chromosome-scale assembly and high-density genetic map of the yellow drum (Nibea albiflora) genome.</title>
        <authorList>
            <person name="Xu D."/>
            <person name="Zhang W."/>
            <person name="Chen R."/>
            <person name="Tan P."/>
            <person name="Wang L."/>
            <person name="Song H."/>
            <person name="Tian L."/>
            <person name="Zhu Q."/>
            <person name="Wang B."/>
        </authorList>
    </citation>
    <scope>NUCLEOTIDE SEQUENCE</scope>
    <source>
        <strain evidence="1">ZJHYS-2018</strain>
    </source>
</reference>
<gene>
    <name evidence="1" type="primary">NUSAP1</name>
    <name evidence="1" type="ORF">GBF38_021348</name>
</gene>
<evidence type="ECO:0000313" key="1">
    <source>
        <dbReference type="EMBL" id="KAG8013129.1"/>
    </source>
</evidence>
<dbReference type="EMBL" id="CM024799">
    <property type="protein sequence ID" value="KAG8013129.1"/>
    <property type="molecule type" value="Genomic_DNA"/>
</dbReference>
<organism evidence="1 2">
    <name type="scientific">Nibea albiflora</name>
    <name type="common">Yellow drum</name>
    <name type="synonym">Corvina albiflora</name>
    <dbReference type="NCBI Taxonomy" id="240163"/>
    <lineage>
        <taxon>Eukaryota</taxon>
        <taxon>Metazoa</taxon>
        <taxon>Chordata</taxon>
        <taxon>Craniata</taxon>
        <taxon>Vertebrata</taxon>
        <taxon>Euteleostomi</taxon>
        <taxon>Actinopterygii</taxon>
        <taxon>Neopterygii</taxon>
        <taxon>Teleostei</taxon>
        <taxon>Neoteleostei</taxon>
        <taxon>Acanthomorphata</taxon>
        <taxon>Eupercaria</taxon>
        <taxon>Sciaenidae</taxon>
        <taxon>Nibea</taxon>
    </lineage>
</organism>
<protein>
    <submittedName>
        <fullName evidence="1">Nucleolar and spindle-associated protein 1</fullName>
    </submittedName>
</protein>
<comment type="caution">
    <text evidence="1">The sequence shown here is derived from an EMBL/GenBank/DDBJ whole genome shotgun (WGS) entry which is preliminary data.</text>
</comment>
<accession>A0ACB7FG17</accession>
<evidence type="ECO:0000313" key="2">
    <source>
        <dbReference type="Proteomes" id="UP000805704"/>
    </source>
</evidence>